<dbReference type="KEGG" id="aplc:110987655"/>
<keyword evidence="3 5" id="KW-0697">Rotamase</keyword>
<dbReference type="Gene3D" id="3.10.50.40">
    <property type="match status" value="1"/>
</dbReference>
<evidence type="ECO:0000313" key="10">
    <source>
        <dbReference type="RefSeq" id="XP_022106264.1"/>
    </source>
</evidence>
<accession>A0A8B7ZLB6</accession>
<dbReference type="InterPro" id="IPR046357">
    <property type="entry name" value="PPIase_dom_sf"/>
</dbReference>
<comment type="catalytic activity">
    <reaction evidence="1 5">
        <text>[protein]-peptidylproline (omega=180) = [protein]-peptidylproline (omega=0)</text>
        <dbReference type="Rhea" id="RHEA:16237"/>
        <dbReference type="Rhea" id="RHEA-COMP:10747"/>
        <dbReference type="Rhea" id="RHEA-COMP:10748"/>
        <dbReference type="ChEBI" id="CHEBI:83833"/>
        <dbReference type="ChEBI" id="CHEBI:83834"/>
        <dbReference type="EC" id="5.2.1.8"/>
    </reaction>
</comment>
<evidence type="ECO:0000256" key="2">
    <source>
        <dbReference type="ARBA" id="ARBA00013194"/>
    </source>
</evidence>
<protein>
    <recommendedName>
        <fullName evidence="2 5">peptidylprolyl isomerase</fullName>
        <ecNumber evidence="2 5">5.2.1.8</ecNumber>
    </recommendedName>
</protein>
<dbReference type="InterPro" id="IPR044609">
    <property type="entry name" value="FKBP2/11"/>
</dbReference>
<feature type="transmembrane region" description="Helical" evidence="7">
    <location>
        <begin position="187"/>
        <end position="207"/>
    </location>
</feature>
<dbReference type="EC" id="5.2.1.8" evidence="2 5"/>
<gene>
    <name evidence="10" type="primary">LOC110987655</name>
</gene>
<dbReference type="AlphaFoldDB" id="A0A8B7ZLB6"/>
<evidence type="ECO:0000313" key="9">
    <source>
        <dbReference type="Proteomes" id="UP000694845"/>
    </source>
</evidence>
<keyword evidence="7" id="KW-0812">Transmembrane</keyword>
<keyword evidence="7" id="KW-1133">Transmembrane helix</keyword>
<evidence type="ECO:0000256" key="1">
    <source>
        <dbReference type="ARBA" id="ARBA00000971"/>
    </source>
</evidence>
<name>A0A8B7ZLB6_ACAPL</name>
<dbReference type="PANTHER" id="PTHR45779:SF7">
    <property type="entry name" value="PEPTIDYLPROLYL ISOMERASE"/>
    <property type="match status" value="1"/>
</dbReference>
<dbReference type="GO" id="GO:0005783">
    <property type="term" value="C:endoplasmic reticulum"/>
    <property type="evidence" value="ECO:0007669"/>
    <property type="project" value="TreeGrafter"/>
</dbReference>
<proteinExistence type="predicted"/>
<dbReference type="OMA" id="MALQGAC"/>
<dbReference type="PANTHER" id="PTHR45779">
    <property type="entry name" value="PEPTIDYLPROLYL ISOMERASE"/>
    <property type="match status" value="1"/>
</dbReference>
<keyword evidence="9" id="KW-1185">Reference proteome</keyword>
<dbReference type="InterPro" id="IPR001179">
    <property type="entry name" value="PPIase_FKBP_dom"/>
</dbReference>
<evidence type="ECO:0000256" key="3">
    <source>
        <dbReference type="ARBA" id="ARBA00023110"/>
    </source>
</evidence>
<keyword evidence="4 5" id="KW-0413">Isomerase</keyword>
<evidence type="ECO:0000256" key="4">
    <source>
        <dbReference type="ARBA" id="ARBA00023235"/>
    </source>
</evidence>
<feature type="compositionally biased region" description="Acidic residues" evidence="6">
    <location>
        <begin position="162"/>
        <end position="173"/>
    </location>
</feature>
<dbReference type="PROSITE" id="PS50059">
    <property type="entry name" value="FKBP_PPIASE"/>
    <property type="match status" value="1"/>
</dbReference>
<feature type="region of interest" description="Disordered" evidence="6">
    <location>
        <begin position="155"/>
        <end position="177"/>
    </location>
</feature>
<dbReference type="RefSeq" id="XP_022106264.1">
    <property type="nucleotide sequence ID" value="XM_022250572.1"/>
</dbReference>
<dbReference type="Pfam" id="PF00254">
    <property type="entry name" value="FKBP_C"/>
    <property type="match status" value="1"/>
</dbReference>
<dbReference type="OrthoDB" id="6081626at2759"/>
<keyword evidence="7" id="KW-0472">Membrane</keyword>
<evidence type="ECO:0000256" key="6">
    <source>
        <dbReference type="SAM" id="MobiDB-lite"/>
    </source>
</evidence>
<dbReference type="Proteomes" id="UP000694845">
    <property type="component" value="Unplaced"/>
</dbReference>
<reference evidence="10" key="1">
    <citation type="submission" date="2025-08" db="UniProtKB">
        <authorList>
            <consortium name="RefSeq"/>
        </authorList>
    </citation>
    <scope>IDENTIFICATION</scope>
</reference>
<dbReference type="GO" id="GO:0003755">
    <property type="term" value="F:peptidyl-prolyl cis-trans isomerase activity"/>
    <property type="evidence" value="ECO:0007669"/>
    <property type="project" value="UniProtKB-KW"/>
</dbReference>
<feature type="domain" description="PPIase FKBP-type" evidence="8">
    <location>
        <begin position="50"/>
        <end position="138"/>
    </location>
</feature>
<dbReference type="SUPFAM" id="SSF54534">
    <property type="entry name" value="FKBP-like"/>
    <property type="match status" value="1"/>
</dbReference>
<evidence type="ECO:0000256" key="5">
    <source>
        <dbReference type="PROSITE-ProRule" id="PRU00277"/>
    </source>
</evidence>
<organism evidence="9 10">
    <name type="scientific">Acanthaster planci</name>
    <name type="common">Crown-of-thorns starfish</name>
    <dbReference type="NCBI Taxonomy" id="133434"/>
    <lineage>
        <taxon>Eukaryota</taxon>
        <taxon>Metazoa</taxon>
        <taxon>Echinodermata</taxon>
        <taxon>Eleutherozoa</taxon>
        <taxon>Asterozoa</taxon>
        <taxon>Asteroidea</taxon>
        <taxon>Valvatacea</taxon>
        <taxon>Valvatida</taxon>
        <taxon>Acanthasteridae</taxon>
        <taxon>Acanthaster</taxon>
    </lineage>
</organism>
<dbReference type="GeneID" id="110987655"/>
<evidence type="ECO:0000256" key="7">
    <source>
        <dbReference type="SAM" id="Phobius"/>
    </source>
</evidence>
<evidence type="ECO:0000259" key="8">
    <source>
        <dbReference type="PROSITE" id="PS50059"/>
    </source>
</evidence>
<sequence length="234" mass="25885">MIELPTNIMEMIQVLLFFTGLLVIVFGAVPELQITQTVEGNCSAAQARDGNFLTVDYEGTFDNGTVFDSSFARNESFKFTLGDPRLTKGWNMALQGACVNDELQLKIPYSLAYGEDGRPPIIPPRTDLNFWVHVLAIDDVNLSLTGNGAADGFMTNATDSTSDMDDDDDDTEGNPEPFDPSGLLYKLQFLAIPVAVILFILVAYCIYTVEYPDRKIKFYRVSDHESDGGLNRVV</sequence>